<dbReference type="SUPFAM" id="SSF161098">
    <property type="entry name" value="MetI-like"/>
    <property type="match status" value="1"/>
</dbReference>
<evidence type="ECO:0000256" key="3">
    <source>
        <dbReference type="ARBA" id="ARBA00022475"/>
    </source>
</evidence>
<gene>
    <name evidence="9" type="ORF">FYJ80_05230</name>
</gene>
<feature type="transmembrane region" description="Helical" evidence="7">
    <location>
        <begin position="265"/>
        <end position="285"/>
    </location>
</feature>
<comment type="subcellular location">
    <subcellularLocation>
        <location evidence="1 7">Cell membrane</location>
        <topology evidence="1 7">Multi-pass membrane protein</topology>
    </subcellularLocation>
</comment>
<evidence type="ECO:0000256" key="4">
    <source>
        <dbReference type="ARBA" id="ARBA00022692"/>
    </source>
</evidence>
<dbReference type="InterPro" id="IPR051393">
    <property type="entry name" value="ABC_transporter_permease"/>
</dbReference>
<dbReference type="EMBL" id="VUNN01000007">
    <property type="protein sequence ID" value="MSU06179.1"/>
    <property type="molecule type" value="Genomic_DNA"/>
</dbReference>
<feature type="domain" description="ABC transmembrane type-1" evidence="8">
    <location>
        <begin position="69"/>
        <end position="281"/>
    </location>
</feature>
<dbReference type="PANTHER" id="PTHR30193:SF37">
    <property type="entry name" value="INNER MEMBRANE ABC TRANSPORTER PERMEASE PROTEIN YCJO"/>
    <property type="match status" value="1"/>
</dbReference>
<feature type="transmembrane region" description="Helical" evidence="7">
    <location>
        <begin position="12"/>
        <end position="40"/>
    </location>
</feature>
<keyword evidence="3" id="KW-1003">Cell membrane</keyword>
<evidence type="ECO:0000256" key="1">
    <source>
        <dbReference type="ARBA" id="ARBA00004651"/>
    </source>
</evidence>
<reference evidence="9 10" key="1">
    <citation type="submission" date="2019-08" db="EMBL/GenBank/DDBJ databases">
        <title>In-depth cultivation of the pig gut microbiome towards novel bacterial diversity and tailored functional studies.</title>
        <authorList>
            <person name="Wylensek D."/>
            <person name="Hitch T.C.A."/>
            <person name="Clavel T."/>
        </authorList>
    </citation>
    <scope>NUCLEOTIDE SEQUENCE [LARGE SCALE GENOMIC DNA]</scope>
    <source>
        <strain evidence="9 10">NM-380-WT-3C1</strain>
    </source>
</reference>
<evidence type="ECO:0000256" key="2">
    <source>
        <dbReference type="ARBA" id="ARBA00022448"/>
    </source>
</evidence>
<dbReference type="Pfam" id="PF00528">
    <property type="entry name" value="BPD_transp_1"/>
    <property type="match status" value="1"/>
</dbReference>
<dbReference type="Proteomes" id="UP000460549">
    <property type="component" value="Unassembled WGS sequence"/>
</dbReference>
<keyword evidence="4 7" id="KW-0812">Transmembrane</keyword>
<dbReference type="PROSITE" id="PS50928">
    <property type="entry name" value="ABC_TM1"/>
    <property type="match status" value="1"/>
</dbReference>
<comment type="similarity">
    <text evidence="7">Belongs to the binding-protein-dependent transport system permease family.</text>
</comment>
<feature type="transmembrane region" description="Helical" evidence="7">
    <location>
        <begin position="106"/>
        <end position="126"/>
    </location>
</feature>
<keyword evidence="5 7" id="KW-1133">Transmembrane helix</keyword>
<name>A0A7X2PC69_9SPIO</name>
<keyword evidence="10" id="KW-1185">Reference proteome</keyword>
<evidence type="ECO:0000256" key="6">
    <source>
        <dbReference type="ARBA" id="ARBA00023136"/>
    </source>
</evidence>
<proteinExistence type="inferred from homology"/>
<keyword evidence="6 7" id="KW-0472">Membrane</keyword>
<feature type="transmembrane region" description="Helical" evidence="7">
    <location>
        <begin position="155"/>
        <end position="179"/>
    </location>
</feature>
<dbReference type="GO" id="GO:0005886">
    <property type="term" value="C:plasma membrane"/>
    <property type="evidence" value="ECO:0007669"/>
    <property type="project" value="UniProtKB-SubCell"/>
</dbReference>
<evidence type="ECO:0000256" key="5">
    <source>
        <dbReference type="ARBA" id="ARBA00022989"/>
    </source>
</evidence>
<accession>A0A7X2PC69</accession>
<protein>
    <submittedName>
        <fullName evidence="9">Sugar ABC transporter permease</fullName>
    </submittedName>
</protein>
<dbReference type="GO" id="GO:0055085">
    <property type="term" value="P:transmembrane transport"/>
    <property type="evidence" value="ECO:0007669"/>
    <property type="project" value="InterPro"/>
</dbReference>
<evidence type="ECO:0000259" key="8">
    <source>
        <dbReference type="PROSITE" id="PS50928"/>
    </source>
</evidence>
<dbReference type="AlphaFoldDB" id="A0A7X2PC69"/>
<comment type="caution">
    <text evidence="9">The sequence shown here is derived from an EMBL/GenBank/DDBJ whole genome shotgun (WGS) entry which is preliminary data.</text>
</comment>
<dbReference type="CDD" id="cd06261">
    <property type="entry name" value="TM_PBP2"/>
    <property type="match status" value="1"/>
</dbReference>
<dbReference type="Gene3D" id="1.10.3720.10">
    <property type="entry name" value="MetI-like"/>
    <property type="match status" value="1"/>
</dbReference>
<dbReference type="PANTHER" id="PTHR30193">
    <property type="entry name" value="ABC TRANSPORTER PERMEASE PROTEIN"/>
    <property type="match status" value="1"/>
</dbReference>
<evidence type="ECO:0000313" key="10">
    <source>
        <dbReference type="Proteomes" id="UP000460549"/>
    </source>
</evidence>
<keyword evidence="2 7" id="KW-0813">Transport</keyword>
<feature type="transmembrane region" description="Helical" evidence="7">
    <location>
        <begin position="200"/>
        <end position="223"/>
    </location>
</feature>
<organism evidence="9 10">
    <name type="scientific">Bullifex porci</name>
    <dbReference type="NCBI Taxonomy" id="2606638"/>
    <lineage>
        <taxon>Bacteria</taxon>
        <taxon>Pseudomonadati</taxon>
        <taxon>Spirochaetota</taxon>
        <taxon>Spirochaetia</taxon>
        <taxon>Spirochaetales</taxon>
        <taxon>Spirochaetaceae</taxon>
        <taxon>Bullifex</taxon>
    </lineage>
</organism>
<evidence type="ECO:0000256" key="7">
    <source>
        <dbReference type="RuleBase" id="RU363032"/>
    </source>
</evidence>
<evidence type="ECO:0000313" key="9">
    <source>
        <dbReference type="EMBL" id="MSU06179.1"/>
    </source>
</evidence>
<sequence length="290" mass="32691">MGIPGNKDLRDGILFSLPFMIIFALFMIFPLVFGLIISFYKWDILSSPSFIGLKNYLDLFKDEKFYSSLWHTLEFVLITTPVLLFLGFVMALMVTGKSPLKGLMETVFFVPYIFSMTVVSTLWAWLMQKDFGFFNQVIKLCGGTGVSWLTSEKNAMWSVSLATFWWTAGFNMVLFTAGIKQISKEIYESAVVDGASYLQQVFHITIPLVSSTTVLCLILQVIASFNVFGQVYVMTGGGPAGSTRVLVQYIYEAGFKYFKMGYSAAMSYILFLIIMIISVLQYVLLGKKKD</sequence>
<dbReference type="InterPro" id="IPR000515">
    <property type="entry name" value="MetI-like"/>
</dbReference>
<dbReference type="RefSeq" id="WP_154425154.1">
    <property type="nucleotide sequence ID" value="NZ_JAQYGB010000010.1"/>
</dbReference>
<feature type="transmembrane region" description="Helical" evidence="7">
    <location>
        <begin position="75"/>
        <end position="94"/>
    </location>
</feature>
<dbReference type="InterPro" id="IPR035906">
    <property type="entry name" value="MetI-like_sf"/>
</dbReference>